<dbReference type="RefSeq" id="WP_060931130.1">
    <property type="nucleotide sequence ID" value="NZ_KQ959827.1"/>
</dbReference>
<dbReference type="PANTHER" id="PTHR24347">
    <property type="entry name" value="SERINE/THREONINE-PROTEIN KINASE"/>
    <property type="match status" value="1"/>
</dbReference>
<accession>A0A133ZPV3</accession>
<dbReference type="GO" id="GO:0005524">
    <property type="term" value="F:ATP binding"/>
    <property type="evidence" value="ECO:0007669"/>
    <property type="project" value="InterPro"/>
</dbReference>
<dbReference type="STRING" id="467210.HMPREF1866_01350"/>
<name>A0A133ZPV3_9FIRM</name>
<dbReference type="PATRIC" id="fig|467210.3.peg.1342"/>
<dbReference type="GO" id="GO:0016887">
    <property type="term" value="F:ATP hydrolysis activity"/>
    <property type="evidence" value="ECO:0007669"/>
    <property type="project" value="InterPro"/>
</dbReference>
<dbReference type="Gene3D" id="1.25.40.10">
    <property type="entry name" value="Tetratricopeptide repeat domain"/>
    <property type="match status" value="1"/>
</dbReference>
<dbReference type="GO" id="GO:0004672">
    <property type="term" value="F:protein kinase activity"/>
    <property type="evidence" value="ECO:0007669"/>
    <property type="project" value="InterPro"/>
</dbReference>
<comment type="caution">
    <text evidence="2">The sequence shown here is derived from an EMBL/GenBank/DDBJ whole genome shotgun (WGS) entry which is preliminary data.</text>
</comment>
<dbReference type="InterPro" id="IPR049945">
    <property type="entry name" value="AAA_22"/>
</dbReference>
<dbReference type="Gene3D" id="3.40.50.300">
    <property type="entry name" value="P-loop containing nucleotide triphosphate hydrolases"/>
    <property type="match status" value="1"/>
</dbReference>
<dbReference type="PROSITE" id="PS50011">
    <property type="entry name" value="PROTEIN_KINASE_DOM"/>
    <property type="match status" value="1"/>
</dbReference>
<evidence type="ECO:0000259" key="1">
    <source>
        <dbReference type="PROSITE" id="PS50011"/>
    </source>
</evidence>
<dbReference type="Pfam" id="PF13401">
    <property type="entry name" value="AAA_22"/>
    <property type="match status" value="1"/>
</dbReference>
<dbReference type="Pfam" id="PF00069">
    <property type="entry name" value="Pkinase"/>
    <property type="match status" value="1"/>
</dbReference>
<dbReference type="Gene3D" id="1.10.510.10">
    <property type="entry name" value="Transferase(Phosphotransferase) domain 1"/>
    <property type="match status" value="1"/>
</dbReference>
<dbReference type="SUPFAM" id="SSF52540">
    <property type="entry name" value="P-loop containing nucleoside triphosphate hydrolases"/>
    <property type="match status" value="1"/>
</dbReference>
<dbReference type="InterPro" id="IPR008271">
    <property type="entry name" value="Ser/Thr_kinase_AS"/>
</dbReference>
<dbReference type="InterPro" id="IPR000719">
    <property type="entry name" value="Prot_kinase_dom"/>
</dbReference>
<protein>
    <submittedName>
        <fullName evidence="2">PPR repeat protein</fullName>
    </submittedName>
</protein>
<evidence type="ECO:0000313" key="2">
    <source>
        <dbReference type="EMBL" id="KXB57474.1"/>
    </source>
</evidence>
<dbReference type="SUPFAM" id="SSF48452">
    <property type="entry name" value="TPR-like"/>
    <property type="match status" value="1"/>
</dbReference>
<keyword evidence="3" id="KW-1185">Reference proteome</keyword>
<reference evidence="3" key="1">
    <citation type="submission" date="2016-01" db="EMBL/GenBank/DDBJ databases">
        <authorList>
            <person name="Mitreva M."/>
            <person name="Pepin K.H."/>
            <person name="Mihindukulasuriya K.A."/>
            <person name="Fulton R."/>
            <person name="Fronick C."/>
            <person name="O'Laughlin M."/>
            <person name="Miner T."/>
            <person name="Herter B."/>
            <person name="Rosa B.A."/>
            <person name="Cordes M."/>
            <person name="Tomlinson C."/>
            <person name="Wollam A."/>
            <person name="Palsikar V.B."/>
            <person name="Mardis E.R."/>
            <person name="Wilson R.K."/>
        </authorList>
    </citation>
    <scope>NUCLEOTIDE SEQUENCE [LARGE SCALE GENOMIC DNA]</scope>
    <source>
        <strain evidence="3">DNF00896</strain>
    </source>
</reference>
<feature type="domain" description="Protein kinase" evidence="1">
    <location>
        <begin position="22"/>
        <end position="307"/>
    </location>
</feature>
<dbReference type="PROSITE" id="PS00108">
    <property type="entry name" value="PROTEIN_KINASE_ST"/>
    <property type="match status" value="1"/>
</dbReference>
<dbReference type="InterPro" id="IPR027417">
    <property type="entry name" value="P-loop_NTPase"/>
</dbReference>
<organism evidence="2 3">
    <name type="scientific">Lachnoanaerobaculum saburreum</name>
    <dbReference type="NCBI Taxonomy" id="467210"/>
    <lineage>
        <taxon>Bacteria</taxon>
        <taxon>Bacillati</taxon>
        <taxon>Bacillota</taxon>
        <taxon>Clostridia</taxon>
        <taxon>Lachnospirales</taxon>
        <taxon>Lachnospiraceae</taxon>
        <taxon>Lachnoanaerobaculum</taxon>
    </lineage>
</organism>
<dbReference type="EMBL" id="LSDA01000088">
    <property type="protein sequence ID" value="KXB57474.1"/>
    <property type="molecule type" value="Genomic_DNA"/>
</dbReference>
<evidence type="ECO:0000313" key="3">
    <source>
        <dbReference type="Proteomes" id="UP000070394"/>
    </source>
</evidence>
<dbReference type="OrthoDB" id="9786073at2"/>
<dbReference type="SUPFAM" id="SSF56112">
    <property type="entry name" value="Protein kinase-like (PK-like)"/>
    <property type="match status" value="1"/>
</dbReference>
<sequence length="1422" mass="168133">MIDRRVALQKGYLFNHSDNERIEVVSEIGRGANCIVYDANLYDKSGVKHSIRIKELYPVYLFAEREEDYSLIYKDSVLDKVEKTKDQFKKTYEKAVNFKNTVGFINSTIDSSGIFEFNNTVYIIMTLNEGMDYERYKDESLKEVLKHIKSLAILIKKYHDKGFLHLDIKPENIFVIPETTEHIYLFDFDSVINFDQLENKRTMELSYSDGYSAPEQVRGQIRNIGYHTDIYAIGAVLFYKIFGRKPQQEDCRISSIYCFKGMNFANEKYRPKLFKRLSYFFHKALTISIKSRWSDLNDVIEVLDELILLSDVDAHYLVDNFMYNPACFVGRSDELVDIQEALSENQVVFLSGIGGIGKTELAKRYAYEYRDYYETIAFTFFNGSIEHTVCQELVINNMSMDENESEDSYFKRIVAVLKETTTEKDLIIIDNFDVDSDARLEELLQCPCKFIFTTRKDFRDYNFRQINIGRMKKLEELKSLFCYYNNTLYDMEETSYIDKLIEYVEGHTMTVELISKYLRDSDILPRKLYELFLSKEGVTNTDETVVKQRKDRRMNAESVNRHLLILFDISNFDSKTNEIISSLSLFAGIKVRKDIFIGICNIDGCEDKIHKLILNGWVEYDEFYKKISLHQVIQDLIFKEYKPSTDSCPTVAKGIIRYLHQEYKGYIEYSIRKRVFNTVCERITGSDILYANICLEYGKEDKVEEAIAICERIESYDSYHLLIKLLIKRIKYICNFDTLWKNVDDSNVEEYYENILGKVEEIFCYAIDICYKEKNLRNRCTLLVELCDKIDLFLADSGSDENVSTWMSLYFDTINKQDDIYRKIIEVYDYVTEVLSELEMLNDEKIVLYENIRKFYSDESLFLHLYRYDNFSDVEKAYEYQKIIDNLRDIKKNSDKTEIYVFPGEVTLENLADKYIDEGKYDRAVDCYSKLYSEGVMPYSLAFDCIANIYLKSGDIDNAISIMEEILSNDRNSDSNTAYSSYICVDLIRLLIERGKIDKANKYANELIYYEEKKVYREKSEPLDSNYLLMAYYYLYKTESNKRNCNLYWEKVLELFNSIQTSELDICLRPFLKEFFLVEKLSNYSIVGILNRLDKWKIYTQLKLDFIEGLIGKNIGDDSVILDIILSMKKCELLNEYPYTRLEEALSLCEDVLNTINRYGLDNKYLNNKVKSIKAALMSNDSKCKYEDVNKLREKCDYYLIAEVESEYNDLENCIKIWKEAANSYSNVEKYVEQLGCLYHVEVLFLLNLNKYDFISFDGDVDSLITEEFFAYTNAKKYNQAIILLRDWHKFTVQYYRNRKDIVDIGFYKLGFKQIANKFHDMEHYIEAYNEYIYSLYIVLYYKDEECKWKEELTQDFVISLCQDIIERLDVVPEDIIDEIIELKDYIVKYMPDDLEDNEDIKTIIQIISSNYQNNEIEFKDK</sequence>
<dbReference type="SMART" id="SM00220">
    <property type="entry name" value="S_TKc"/>
    <property type="match status" value="1"/>
</dbReference>
<proteinExistence type="predicted"/>
<dbReference type="InterPro" id="IPR011990">
    <property type="entry name" value="TPR-like_helical_dom_sf"/>
</dbReference>
<dbReference type="InterPro" id="IPR011009">
    <property type="entry name" value="Kinase-like_dom_sf"/>
</dbReference>
<gene>
    <name evidence="2" type="ORF">HMPREF1866_01350</name>
</gene>
<dbReference type="Proteomes" id="UP000070394">
    <property type="component" value="Unassembled WGS sequence"/>
</dbReference>